<evidence type="ECO:0000313" key="14">
    <source>
        <dbReference type="Proteomes" id="UP000256328"/>
    </source>
</evidence>
<dbReference type="Pfam" id="PF20719">
    <property type="entry name" value="Med16_C"/>
    <property type="match status" value="1"/>
</dbReference>
<evidence type="ECO:0000313" key="13">
    <source>
        <dbReference type="EMBL" id="RDW94573.1"/>
    </source>
</evidence>
<evidence type="ECO:0000256" key="5">
    <source>
        <dbReference type="ARBA" id="ARBA00023159"/>
    </source>
</evidence>
<reference evidence="13 14" key="1">
    <citation type="journal article" date="2018" name="IMA Fungus">
        <title>IMA Genome-F 9: Draft genome sequence of Annulohypoxylon stygium, Aspergillus mulundensis, Berkeleyomyces basicola (syn. Thielaviopsis basicola), Ceratocystis smalleyi, two Cercospora beticola strains, Coleophoma cylindrospora, Fusarium fracticaudum, Phialophora cf. hyalina, and Morchella septimelata.</title>
        <authorList>
            <person name="Wingfield B.D."/>
            <person name="Bills G.F."/>
            <person name="Dong Y."/>
            <person name="Huang W."/>
            <person name="Nel W.J."/>
            <person name="Swalarsk-Parry B.S."/>
            <person name="Vaghefi N."/>
            <person name="Wilken P.M."/>
            <person name="An Z."/>
            <person name="de Beer Z.W."/>
            <person name="De Vos L."/>
            <person name="Chen L."/>
            <person name="Duong T.A."/>
            <person name="Gao Y."/>
            <person name="Hammerbacher A."/>
            <person name="Kikkert J.R."/>
            <person name="Li Y."/>
            <person name="Li H."/>
            <person name="Li K."/>
            <person name="Li Q."/>
            <person name="Liu X."/>
            <person name="Ma X."/>
            <person name="Naidoo K."/>
            <person name="Pethybridge S.J."/>
            <person name="Sun J."/>
            <person name="Steenkamp E.T."/>
            <person name="van der Nest M.A."/>
            <person name="van Wyk S."/>
            <person name="Wingfield M.J."/>
            <person name="Xiong C."/>
            <person name="Yue Q."/>
            <person name="Zhang X."/>
        </authorList>
    </citation>
    <scope>NUCLEOTIDE SEQUENCE [LARGE SCALE GENOMIC DNA]</scope>
    <source>
        <strain evidence="13 14">BP5796</strain>
    </source>
</reference>
<feature type="domain" description="Mediator complex subunit Med16 N-terminal" evidence="11">
    <location>
        <begin position="145"/>
        <end position="484"/>
    </location>
</feature>
<evidence type="ECO:0000256" key="3">
    <source>
        <dbReference type="ARBA" id="ARBA00019614"/>
    </source>
</evidence>
<comment type="subunit">
    <text evidence="9">Component of the Mediator complex.</text>
</comment>
<protein>
    <recommendedName>
        <fullName evidence="3 9">Mediator of RNA polymerase II transcription subunit 16</fullName>
    </recommendedName>
    <alternativeName>
        <fullName evidence="8 9">Mediator complex subunit 16</fullName>
    </alternativeName>
</protein>
<dbReference type="GO" id="GO:0045893">
    <property type="term" value="P:positive regulation of DNA-templated transcription"/>
    <property type="evidence" value="ECO:0007669"/>
    <property type="project" value="TreeGrafter"/>
</dbReference>
<keyword evidence="6 9" id="KW-0804">Transcription</keyword>
<evidence type="ECO:0000256" key="9">
    <source>
        <dbReference type="RuleBase" id="RU364149"/>
    </source>
</evidence>
<keyword evidence="14" id="KW-1185">Reference proteome</keyword>
<sequence>MDDEMSMADLFGEGADLALPSLPSLPSRPPSKELHQRIDELRQSGCRQSIAWSKWGSIASIHPNGTQLELRNLRCHPEDGTWALSEPSETPPLTSDLEGGPLKHLSWSPSGSELAVIDAAGRITILGLASTINKPTLSRNAGVDVADDLHAVVGCYWLNLPPNPTNRPQTVCNGPAIREGSSFKYEAFQAPLWGPYHPLQTKSAFVCVTTNGLLRFLWPQPNGKWFELHTELESIVSSEDLITHASICPDRTGTLLIAFATASKQLRTMRALIDWGLPKTTEKVPPGVLSLNPSIKPRHLAVTSWLQEGQVLNASHLESSMVQLSHLEILPPSGDIATGRIAPPVIIAIRNHLPTSTTHYNQDVHTTVDRWEIREKQQNIHPAFEQLSSRRNSVGTQPGVSLHPQLNSAELTMQQAAVFLKKIQSFTINKVVIGIQPINLGKVICFAYSDSSVDYRDRYTMSEVFNDGDLDKVWHLSQIGFTYAEDEPCLQMALSPTSCSMVQIRNDGKVKWKQLDYHGDIGSSMEDGQYAATIAAFTLSCSTAVMTGINVDDLLANAYKFNKKDFVLDWLTELSKILKNHVDYSQEVHFDPLIRNTAIQLCLTIQVSLGFKGEFFPRSFAGKFGWIVLQLRSFVVLVTMAANMKVASGPSNERSSPLENPEVISALAGSVRWTLDLMAWITDTLLALPTSIPSLKNGKELSMPDLLNHLRSTNNVSLHLLLCSAARGYLIAACRRLTHLDYIARKTMQLTTGGGRDSQGNPIPQGQSMPSTLSPALRAAYMQIATLTATATLKITTFENLLSSITTSVKTEYANQKSSPSGSPVAEKQRNALELKMLFGGDFPDAFQPVIIELFGTLLPATREEIDPGKLFFMDFSMLEVDDDEGKVGGKELKRRKEQGLTMDCFAKKWLSNPKQPSTGSHSLANGFDGNSIVSGRLRWRRCARCAAVMEDVLSNKPSLHWLMMQQRRCFCSGYWDTLQQGHLVA</sequence>
<accession>A0A3D8T7M0</accession>
<organism evidence="13 14">
    <name type="scientific">Coleophoma crateriformis</name>
    <dbReference type="NCBI Taxonomy" id="565419"/>
    <lineage>
        <taxon>Eukaryota</taxon>
        <taxon>Fungi</taxon>
        <taxon>Dikarya</taxon>
        <taxon>Ascomycota</taxon>
        <taxon>Pezizomycotina</taxon>
        <taxon>Leotiomycetes</taxon>
        <taxon>Helotiales</taxon>
        <taxon>Dermateaceae</taxon>
        <taxon>Coleophoma</taxon>
    </lineage>
</organism>
<dbReference type="InterPro" id="IPR021665">
    <property type="entry name" value="Mediator_Med16_N"/>
</dbReference>
<dbReference type="AlphaFoldDB" id="A0A3D8T7M0"/>
<proteinExistence type="inferred from homology"/>
<feature type="domain" description="Mediator complex subunit 16 C-terminal" evidence="12">
    <location>
        <begin position="860"/>
        <end position="976"/>
    </location>
</feature>
<dbReference type="PANTHER" id="PTHR13224:SF6">
    <property type="entry name" value="MEDIATOR OF RNA POLYMERASE II TRANSCRIPTION SUBUNIT 16"/>
    <property type="match status" value="1"/>
</dbReference>
<dbReference type="OrthoDB" id="4139168at2759"/>
<dbReference type="EMBL" id="PDLN01000001">
    <property type="protein sequence ID" value="RDW94573.1"/>
    <property type="molecule type" value="Genomic_DNA"/>
</dbReference>
<evidence type="ECO:0000256" key="6">
    <source>
        <dbReference type="ARBA" id="ARBA00023163"/>
    </source>
</evidence>
<evidence type="ECO:0000256" key="1">
    <source>
        <dbReference type="ARBA" id="ARBA00004123"/>
    </source>
</evidence>
<dbReference type="Proteomes" id="UP000256328">
    <property type="component" value="Unassembled WGS sequence"/>
</dbReference>
<keyword evidence="7 9" id="KW-0539">Nucleus</keyword>
<evidence type="ECO:0000256" key="10">
    <source>
        <dbReference type="SAM" id="MobiDB-lite"/>
    </source>
</evidence>
<evidence type="ECO:0000259" key="11">
    <source>
        <dbReference type="Pfam" id="PF11635"/>
    </source>
</evidence>
<keyword evidence="4 9" id="KW-0805">Transcription regulation</keyword>
<feature type="region of interest" description="Disordered" evidence="10">
    <location>
        <begin position="1"/>
        <end position="32"/>
    </location>
</feature>
<comment type="subcellular location">
    <subcellularLocation>
        <location evidence="1 9">Nucleus</location>
    </subcellularLocation>
</comment>
<evidence type="ECO:0000256" key="4">
    <source>
        <dbReference type="ARBA" id="ARBA00023015"/>
    </source>
</evidence>
<evidence type="ECO:0000256" key="8">
    <source>
        <dbReference type="ARBA" id="ARBA00032015"/>
    </source>
</evidence>
<keyword evidence="5 9" id="KW-0010">Activator</keyword>
<dbReference type="InterPro" id="IPR048338">
    <property type="entry name" value="Mediator_Med16"/>
</dbReference>
<name>A0A3D8T7M0_9HELO</name>
<dbReference type="PANTHER" id="PTHR13224">
    <property type="entry name" value="THYROID HORMONE RECEPTOR-ASSOCIATED PROTEIN-RELATED"/>
    <property type="match status" value="1"/>
</dbReference>
<feature type="region of interest" description="Disordered" evidence="10">
    <location>
        <begin position="81"/>
        <end position="100"/>
    </location>
</feature>
<evidence type="ECO:0000256" key="7">
    <source>
        <dbReference type="ARBA" id="ARBA00023242"/>
    </source>
</evidence>
<comment type="function">
    <text evidence="9">Component of the Mediator complex, a coactivator involved in the regulated transcription of nearly all RNA polymerase II-dependent genes. Mediator functions as a bridge to convey information from gene-specific regulatory proteins to the basal RNA polymerase II transcription machinery. Mediator is recruited to promoters by direct interactions with regulatory proteins and serves as a scaffold for the assembly of a functional preinitiation complex with RNA polymerase II and the general transcription factors.</text>
</comment>
<dbReference type="Pfam" id="PF11635">
    <property type="entry name" value="Med16_N"/>
    <property type="match status" value="1"/>
</dbReference>
<comment type="caution">
    <text evidence="13">The sequence shown here is derived from an EMBL/GenBank/DDBJ whole genome shotgun (WGS) entry which is preliminary data.</text>
</comment>
<dbReference type="InterPro" id="IPR048339">
    <property type="entry name" value="Mediator_Med16_C"/>
</dbReference>
<comment type="similarity">
    <text evidence="2 9">Belongs to the Mediator complex subunit 16 family.</text>
</comment>
<dbReference type="GO" id="GO:0016592">
    <property type="term" value="C:mediator complex"/>
    <property type="evidence" value="ECO:0007669"/>
    <property type="project" value="InterPro"/>
</dbReference>
<gene>
    <name evidence="9" type="primary">MED16</name>
    <name evidence="13" type="ORF">BP5796_00336</name>
</gene>
<evidence type="ECO:0000259" key="12">
    <source>
        <dbReference type="Pfam" id="PF20719"/>
    </source>
</evidence>
<evidence type="ECO:0000256" key="2">
    <source>
        <dbReference type="ARBA" id="ARBA00006543"/>
    </source>
</evidence>